<reference evidence="2" key="1">
    <citation type="submission" date="2020-02" db="EMBL/GenBank/DDBJ databases">
        <authorList>
            <person name="Meier V. D."/>
        </authorList>
    </citation>
    <scope>NUCLEOTIDE SEQUENCE</scope>
    <source>
        <strain evidence="2">AVDCRST_MAG05</strain>
    </source>
</reference>
<dbReference type="AlphaFoldDB" id="A0A6J4SPQ4"/>
<sequence>MATVPFRDFEDARGEMDRLFAEMPGAPAALVLVVATRGRLGRVGPRDDLPRAADAMNEPAGLEAPPPPEQ</sequence>
<organism evidence="2">
    <name type="scientific">uncultured Rubrobacteraceae bacterium</name>
    <dbReference type="NCBI Taxonomy" id="349277"/>
    <lineage>
        <taxon>Bacteria</taxon>
        <taxon>Bacillati</taxon>
        <taxon>Actinomycetota</taxon>
        <taxon>Rubrobacteria</taxon>
        <taxon>Rubrobacterales</taxon>
        <taxon>Rubrobacteraceae</taxon>
        <taxon>environmental samples</taxon>
    </lineage>
</organism>
<name>A0A6J4SPQ4_9ACTN</name>
<accession>A0A6J4SPQ4</accession>
<proteinExistence type="predicted"/>
<feature type="region of interest" description="Disordered" evidence="1">
    <location>
        <begin position="41"/>
        <end position="70"/>
    </location>
</feature>
<gene>
    <name evidence="2" type="ORF">AVDCRST_MAG05-2421</name>
</gene>
<dbReference type="EMBL" id="CADCVM010000261">
    <property type="protein sequence ID" value="CAA9500683.1"/>
    <property type="molecule type" value="Genomic_DNA"/>
</dbReference>
<evidence type="ECO:0000313" key="2">
    <source>
        <dbReference type="EMBL" id="CAA9500683.1"/>
    </source>
</evidence>
<protein>
    <submittedName>
        <fullName evidence="2">Uncharacterized protein</fullName>
    </submittedName>
</protein>
<evidence type="ECO:0000256" key="1">
    <source>
        <dbReference type="SAM" id="MobiDB-lite"/>
    </source>
</evidence>